<reference evidence="1 2" key="1">
    <citation type="submission" date="2017-08" db="EMBL/GenBank/DDBJ databases">
        <title>Infants hospitalized years apart are colonized by the same room-sourced microbial strains.</title>
        <authorList>
            <person name="Brooks B."/>
            <person name="Olm M.R."/>
            <person name="Firek B.A."/>
            <person name="Baker R."/>
            <person name="Thomas B.C."/>
            <person name="Morowitz M.J."/>
            <person name="Banfield J.F."/>
        </authorList>
    </citation>
    <scope>NUCLEOTIDE SEQUENCE [LARGE SCALE GENOMIC DNA]</scope>
    <source>
        <strain evidence="1">S2_018_000_R2_101</strain>
    </source>
</reference>
<organism evidence="1 2">
    <name type="scientific">Sphingomonas sanxanigenens</name>
    <dbReference type="NCBI Taxonomy" id="397260"/>
    <lineage>
        <taxon>Bacteria</taxon>
        <taxon>Pseudomonadati</taxon>
        <taxon>Pseudomonadota</taxon>
        <taxon>Alphaproteobacteria</taxon>
        <taxon>Sphingomonadales</taxon>
        <taxon>Sphingomonadaceae</taxon>
        <taxon>Sphingomonas</taxon>
    </lineage>
</organism>
<evidence type="ECO:0000313" key="2">
    <source>
        <dbReference type="Proteomes" id="UP000249066"/>
    </source>
</evidence>
<dbReference type="Pfam" id="PF14081">
    <property type="entry name" value="DUF4262"/>
    <property type="match status" value="1"/>
</dbReference>
<sequence>MLDPSDFYTDIEHNIARSGQHLFLIFADGATPAFAYSIGNALQGLPELLLIGNFSPRVAGSILNELGRKMREARRPLEGDIDVGGQFPVRLRHASAETRNRFTFQAGRYLRHEEYDVLQVLLCDPAGVYPGETGCEPAYDVPLA</sequence>
<gene>
    <name evidence="1" type="ORF">DI623_09415</name>
</gene>
<accession>A0A2W5A8W7</accession>
<comment type="caution">
    <text evidence="1">The sequence shown here is derived from an EMBL/GenBank/DDBJ whole genome shotgun (WGS) entry which is preliminary data.</text>
</comment>
<name>A0A2W5A8W7_9SPHN</name>
<dbReference type="AlphaFoldDB" id="A0A2W5A8W7"/>
<proteinExistence type="predicted"/>
<dbReference type="InterPro" id="IPR025358">
    <property type="entry name" value="DUF4262"/>
</dbReference>
<dbReference type="EMBL" id="QFNN01000050">
    <property type="protein sequence ID" value="PZO89672.1"/>
    <property type="molecule type" value="Genomic_DNA"/>
</dbReference>
<dbReference type="Proteomes" id="UP000249066">
    <property type="component" value="Unassembled WGS sequence"/>
</dbReference>
<protein>
    <submittedName>
        <fullName evidence="1">DUF4262 domain-containing protein</fullName>
    </submittedName>
</protein>
<evidence type="ECO:0000313" key="1">
    <source>
        <dbReference type="EMBL" id="PZO89672.1"/>
    </source>
</evidence>